<organism evidence="1 2">
    <name type="scientific">Flavobacterium soyangense</name>
    <dbReference type="NCBI Taxonomy" id="2023265"/>
    <lineage>
        <taxon>Bacteria</taxon>
        <taxon>Pseudomonadati</taxon>
        <taxon>Bacteroidota</taxon>
        <taxon>Flavobacteriia</taxon>
        <taxon>Flavobacteriales</taxon>
        <taxon>Flavobacteriaceae</taxon>
        <taxon>Flavobacterium</taxon>
    </lineage>
</organism>
<keyword evidence="2" id="KW-1185">Reference proteome</keyword>
<evidence type="ECO:0000313" key="2">
    <source>
        <dbReference type="Proteomes" id="UP000646211"/>
    </source>
</evidence>
<dbReference type="AlphaFoldDB" id="A0A930U5Z7"/>
<dbReference type="Proteomes" id="UP000646211">
    <property type="component" value="Unassembled WGS sequence"/>
</dbReference>
<proteinExistence type="predicted"/>
<reference evidence="1" key="1">
    <citation type="submission" date="2020-11" db="EMBL/GenBank/DDBJ databases">
        <title>Genome of Flavobacterium soyangense.</title>
        <authorList>
            <person name="Liu Q."/>
            <person name="Xin Y.-H."/>
        </authorList>
    </citation>
    <scope>NUCLEOTIDE SEQUENCE</scope>
    <source>
        <strain evidence="1">CGMCC 1.13493</strain>
    </source>
</reference>
<evidence type="ECO:0000313" key="1">
    <source>
        <dbReference type="EMBL" id="MBF2707513.1"/>
    </source>
</evidence>
<dbReference type="EMBL" id="JADHEC010000004">
    <property type="protein sequence ID" value="MBF2707513.1"/>
    <property type="molecule type" value="Genomic_DNA"/>
</dbReference>
<sequence length="161" mass="18589">MTPRKELFIKVKEALAELPVLELVDLQRKQFTNPKENYPSYFTAALIEIKAITWQTMVEQKQEGKATVDITFYCKDGWMDQHNGTTDPEHGLMEIDVIDSIVEKLQGLRGDTFKQLDLSNEETVDEADEMMSYKISFSTLIYRPINGKYTKQKIGFQTQTP</sequence>
<name>A0A930U5Z7_9FLAO</name>
<comment type="caution">
    <text evidence="1">The sequence shown here is derived from an EMBL/GenBank/DDBJ whole genome shotgun (WGS) entry which is preliminary data.</text>
</comment>
<accession>A0A930U5Z7</accession>
<protein>
    <submittedName>
        <fullName evidence="1">Uncharacterized protein</fullName>
    </submittedName>
</protein>
<dbReference type="RefSeq" id="WP_194310781.1">
    <property type="nucleotide sequence ID" value="NZ_JADHEC010000004.1"/>
</dbReference>
<gene>
    <name evidence="1" type="ORF">IR213_02735</name>
</gene>